<dbReference type="EMBL" id="JAUMKJ010000062">
    <property type="protein sequence ID" value="MDO3681346.1"/>
    <property type="molecule type" value="Genomic_DNA"/>
</dbReference>
<evidence type="ECO:0000313" key="4">
    <source>
        <dbReference type="EMBL" id="MDO3681346.1"/>
    </source>
</evidence>
<comment type="similarity">
    <text evidence="2">Belongs to the SspH family.</text>
</comment>
<keyword evidence="5" id="KW-1185">Reference proteome</keyword>
<protein>
    <submittedName>
        <fullName evidence="4">H-type small acid-soluble spore protein</fullName>
    </submittedName>
</protein>
<organism evidence="4 5">
    <name type="scientific">Paenibacillus ehimensis</name>
    <dbReference type="NCBI Taxonomy" id="79264"/>
    <lineage>
        <taxon>Bacteria</taxon>
        <taxon>Bacillati</taxon>
        <taxon>Bacillota</taxon>
        <taxon>Bacilli</taxon>
        <taxon>Bacillales</taxon>
        <taxon>Paenibacillaceae</taxon>
        <taxon>Paenibacillus</taxon>
    </lineage>
</organism>
<accession>A0ABT8VK83</accession>
<dbReference type="InterPro" id="IPR012610">
    <property type="entry name" value="SASP_SspH"/>
</dbReference>
<evidence type="ECO:0000256" key="2">
    <source>
        <dbReference type="ARBA" id="ARBA00006573"/>
    </source>
</evidence>
<gene>
    <name evidence="4" type="ORF">Q3C12_30595</name>
</gene>
<dbReference type="Pfam" id="PF08141">
    <property type="entry name" value="SspH"/>
    <property type="match status" value="1"/>
</dbReference>
<dbReference type="RefSeq" id="WP_302881193.1">
    <property type="nucleotide sequence ID" value="NZ_JAUMKJ010000062.1"/>
</dbReference>
<sequence>MKVYRAQEIIQAVEKINVELNGVSVWIDSVDPEQELAKVHVEDRPADTRVVPVGELQEVQ</sequence>
<proteinExistence type="inferred from homology"/>
<name>A0ABT8VK83_9BACL</name>
<comment type="caution">
    <text evidence="4">The sequence shown here is derived from an EMBL/GenBank/DDBJ whole genome shotgun (WGS) entry which is preliminary data.</text>
</comment>
<comment type="subcellular location">
    <subcellularLocation>
        <location evidence="1">Spore core</location>
    </subcellularLocation>
</comment>
<evidence type="ECO:0000256" key="1">
    <source>
        <dbReference type="ARBA" id="ARBA00004288"/>
    </source>
</evidence>
<evidence type="ECO:0000313" key="5">
    <source>
        <dbReference type="Proteomes" id="UP001168883"/>
    </source>
</evidence>
<reference evidence="4" key="1">
    <citation type="submission" date="2023-07" db="EMBL/GenBank/DDBJ databases">
        <authorList>
            <person name="Aktuganov G."/>
            <person name="Boyko T."/>
            <person name="Delegan Y."/>
            <person name="Galimzianova N."/>
            <person name="Gilvanova E."/>
            <person name="Korobov V."/>
            <person name="Kuzmina L."/>
            <person name="Melentiev A."/>
            <person name="Milman P."/>
            <person name="Ryabova A."/>
            <person name="Stupak E."/>
            <person name="Yasakov T."/>
            <person name="Zharikova N."/>
            <person name="Zhurenko E."/>
        </authorList>
    </citation>
    <scope>NUCLEOTIDE SEQUENCE</scope>
    <source>
        <strain evidence="4">IB-739</strain>
    </source>
</reference>
<dbReference type="Proteomes" id="UP001168883">
    <property type="component" value="Unassembled WGS sequence"/>
</dbReference>
<evidence type="ECO:0000256" key="3">
    <source>
        <dbReference type="ARBA" id="ARBA00022969"/>
    </source>
</evidence>
<keyword evidence="3" id="KW-0749">Sporulation</keyword>
<dbReference type="HAMAP" id="MF_00667">
    <property type="entry name" value="SspH"/>
    <property type="match status" value="1"/>
</dbReference>